<dbReference type="CDD" id="cd00093">
    <property type="entry name" value="HTH_XRE"/>
    <property type="match status" value="1"/>
</dbReference>
<dbReference type="CDD" id="cd02209">
    <property type="entry name" value="cupin_XRE_C"/>
    <property type="match status" value="1"/>
</dbReference>
<dbReference type="STRING" id="574375.AZF08_05610"/>
<reference evidence="3 4" key="1">
    <citation type="submission" date="2014-06" db="EMBL/GenBank/DDBJ databases">
        <title>Draft genome sequence of Bacillus gaemokensis JCM 15801 (MCCC 1A00707).</title>
        <authorList>
            <person name="Lai Q."/>
            <person name="Liu Y."/>
            <person name="Shao Z."/>
        </authorList>
    </citation>
    <scope>NUCLEOTIDE SEQUENCE [LARGE SCALE GENOMIC DNA]</scope>
    <source>
        <strain evidence="3 4">JCM 15801</strain>
    </source>
</reference>
<dbReference type="PROSITE" id="PS50943">
    <property type="entry name" value="HTH_CROC1"/>
    <property type="match status" value="1"/>
</dbReference>
<gene>
    <name evidence="3" type="ORF">BAGA_26080</name>
</gene>
<dbReference type="GO" id="GO:0005829">
    <property type="term" value="C:cytosol"/>
    <property type="evidence" value="ECO:0007669"/>
    <property type="project" value="TreeGrafter"/>
</dbReference>
<evidence type="ECO:0000259" key="2">
    <source>
        <dbReference type="PROSITE" id="PS50943"/>
    </source>
</evidence>
<dbReference type="AlphaFoldDB" id="A0A073KDT1"/>
<evidence type="ECO:0000313" key="3">
    <source>
        <dbReference type="EMBL" id="KEK24617.1"/>
    </source>
</evidence>
<dbReference type="SUPFAM" id="SSF47413">
    <property type="entry name" value="lambda repressor-like DNA-binding domains"/>
    <property type="match status" value="1"/>
</dbReference>
<dbReference type="InterPro" id="IPR010982">
    <property type="entry name" value="Lambda_DNA-bd_dom_sf"/>
</dbReference>
<accession>A0A073KDT1</accession>
<dbReference type="InterPro" id="IPR001387">
    <property type="entry name" value="Cro/C1-type_HTH"/>
</dbReference>
<dbReference type="GO" id="GO:0003677">
    <property type="term" value="F:DNA binding"/>
    <property type="evidence" value="ECO:0007669"/>
    <property type="project" value="UniProtKB-KW"/>
</dbReference>
<protein>
    <submittedName>
        <fullName evidence="3">DNA-binding protein</fullName>
    </submittedName>
</protein>
<dbReference type="SUPFAM" id="SSF51182">
    <property type="entry name" value="RmlC-like cupins"/>
    <property type="match status" value="1"/>
</dbReference>
<dbReference type="SMART" id="SM00530">
    <property type="entry name" value="HTH_XRE"/>
    <property type="match status" value="1"/>
</dbReference>
<dbReference type="InterPro" id="IPR013096">
    <property type="entry name" value="Cupin_2"/>
</dbReference>
<organism evidence="3 4">
    <name type="scientific">Bacillus gaemokensis</name>
    <dbReference type="NCBI Taxonomy" id="574375"/>
    <lineage>
        <taxon>Bacteria</taxon>
        <taxon>Bacillati</taxon>
        <taxon>Bacillota</taxon>
        <taxon>Bacilli</taxon>
        <taxon>Bacillales</taxon>
        <taxon>Bacillaceae</taxon>
        <taxon>Bacillus</taxon>
        <taxon>Bacillus cereus group</taxon>
    </lineage>
</organism>
<dbReference type="PANTHER" id="PTHR46797">
    <property type="entry name" value="HTH-TYPE TRANSCRIPTIONAL REGULATOR"/>
    <property type="match status" value="1"/>
</dbReference>
<feature type="domain" description="HTH cro/C1-type" evidence="2">
    <location>
        <begin position="9"/>
        <end position="63"/>
    </location>
</feature>
<dbReference type="eggNOG" id="COG1396">
    <property type="taxonomic scope" value="Bacteria"/>
</dbReference>
<dbReference type="InterPro" id="IPR014710">
    <property type="entry name" value="RmlC-like_jellyroll"/>
</dbReference>
<evidence type="ECO:0000313" key="4">
    <source>
        <dbReference type="Proteomes" id="UP000027778"/>
    </source>
</evidence>
<dbReference type="InterPro" id="IPR011051">
    <property type="entry name" value="RmlC_Cupin_sf"/>
</dbReference>
<dbReference type="RefSeq" id="WP_033674377.1">
    <property type="nucleotide sequence ID" value="NZ_JOTM01000006.1"/>
</dbReference>
<dbReference type="InterPro" id="IPR050807">
    <property type="entry name" value="TransReg_Diox_bact_type"/>
</dbReference>
<evidence type="ECO:0000256" key="1">
    <source>
        <dbReference type="ARBA" id="ARBA00023125"/>
    </source>
</evidence>
<keyword evidence="4" id="KW-1185">Reference proteome</keyword>
<comment type="caution">
    <text evidence="3">The sequence shown here is derived from an EMBL/GenBank/DDBJ whole genome shotgun (WGS) entry which is preliminary data.</text>
</comment>
<dbReference type="eggNOG" id="COG3837">
    <property type="taxonomic scope" value="Bacteria"/>
</dbReference>
<sequence length="185" mass="21012">MDDNIGRKIKALRLEKRMTLKQVSEKTNLSISFISQVERSKSSITLESLKKISEALHVSPSCFFPDTKKKAKSLVRRGAQNEEHVNYSKFVYTNLSGNVSNPHFEPILVTLHSGEEKGNPYSHTGQEFVFVLEGALTIMLESEEYELHPGDSIHLESSTPHNWFNHTEKPAKFLFVSSTPMFSKQ</sequence>
<dbReference type="PANTHER" id="PTHR46797:SF25">
    <property type="entry name" value="TRANSCRIPTIONAL REGULATOR"/>
    <property type="match status" value="1"/>
</dbReference>
<name>A0A073KDT1_9BACI</name>
<proteinExistence type="predicted"/>
<dbReference type="Gene3D" id="1.10.260.40">
    <property type="entry name" value="lambda repressor-like DNA-binding domains"/>
    <property type="match status" value="1"/>
</dbReference>
<dbReference type="Pfam" id="PF07883">
    <property type="entry name" value="Cupin_2"/>
    <property type="match status" value="1"/>
</dbReference>
<dbReference type="Proteomes" id="UP000027778">
    <property type="component" value="Unassembled WGS sequence"/>
</dbReference>
<dbReference type="Gene3D" id="2.60.120.10">
    <property type="entry name" value="Jelly Rolls"/>
    <property type="match status" value="1"/>
</dbReference>
<dbReference type="OrthoDB" id="34624at2"/>
<dbReference type="EMBL" id="JOTM01000006">
    <property type="protein sequence ID" value="KEK24617.1"/>
    <property type="molecule type" value="Genomic_DNA"/>
</dbReference>
<keyword evidence="1 3" id="KW-0238">DNA-binding</keyword>
<dbReference type="Pfam" id="PF01381">
    <property type="entry name" value="HTH_3"/>
    <property type="match status" value="1"/>
</dbReference>
<dbReference type="GO" id="GO:0003700">
    <property type="term" value="F:DNA-binding transcription factor activity"/>
    <property type="evidence" value="ECO:0007669"/>
    <property type="project" value="TreeGrafter"/>
</dbReference>